<dbReference type="InterPro" id="IPR029039">
    <property type="entry name" value="Flavoprotein-like_sf"/>
</dbReference>
<gene>
    <name evidence="2" type="ORF">DF185_05435</name>
</gene>
<protein>
    <recommendedName>
        <fullName evidence="1">Flavodoxin domain-containing protein</fullName>
    </recommendedName>
</protein>
<dbReference type="EMBL" id="QFLI01000002">
    <property type="protein sequence ID" value="PXY02088.1"/>
    <property type="molecule type" value="Genomic_DNA"/>
</dbReference>
<sequence>MKRNSVQFLKEKQKDVMKKILVAYYSESGSTKEIAVEIGKQFTSAQVDVLTVQEVDHLAYDIIVLGSPNRYGKPATELIQFLKKNEAKLTKIPIAFFFSCMDCYRSDQESNLDIDVYCDSNFQDQIRDLNKLSSWEKSHAVSSYLENLTGISKDINIQSIAFFKGRLDFKKLSFFNALVMRLVCLLNKNIKKGDYFKSKDIIDWSYNLILA</sequence>
<dbReference type="AlphaFoldDB" id="A0A2V4A095"/>
<dbReference type="Proteomes" id="UP000248079">
    <property type="component" value="Unassembled WGS sequence"/>
</dbReference>
<accession>A0A2V4A095</accession>
<proteinExistence type="predicted"/>
<evidence type="ECO:0000259" key="1">
    <source>
        <dbReference type="Pfam" id="PF12724"/>
    </source>
</evidence>
<dbReference type="GO" id="GO:0070819">
    <property type="term" value="F:menaquinone-dependent protoporphyrinogen oxidase activity"/>
    <property type="evidence" value="ECO:0007669"/>
    <property type="project" value="TreeGrafter"/>
</dbReference>
<dbReference type="PANTHER" id="PTHR38030">
    <property type="entry name" value="PROTOPORPHYRINOGEN IX DEHYDROGENASE [MENAQUINONE]"/>
    <property type="match status" value="1"/>
</dbReference>
<name>A0A2V4A095_9BACT</name>
<dbReference type="InterPro" id="IPR052200">
    <property type="entry name" value="Protoporphyrinogen_IX_DH"/>
</dbReference>
<dbReference type="PANTHER" id="PTHR38030:SF2">
    <property type="entry name" value="PROTOPORPHYRINOGEN IX DEHYDROGENASE [QUINONE]"/>
    <property type="match status" value="1"/>
</dbReference>
<dbReference type="InterPro" id="IPR026816">
    <property type="entry name" value="Flavodoxin_dom"/>
</dbReference>
<keyword evidence="3" id="KW-1185">Reference proteome</keyword>
<dbReference type="Gene3D" id="3.40.50.360">
    <property type="match status" value="1"/>
</dbReference>
<dbReference type="GO" id="GO:0010181">
    <property type="term" value="F:FMN binding"/>
    <property type="evidence" value="ECO:0007669"/>
    <property type="project" value="TreeGrafter"/>
</dbReference>
<reference evidence="2 3" key="1">
    <citation type="submission" date="2018-05" db="EMBL/GenBank/DDBJ databases">
        <title>Marinifilum breve JC075T sp. nov., a marine bacterium isolated from Yongle Blue Hole in the South China Sea.</title>
        <authorList>
            <person name="Fu T."/>
        </authorList>
    </citation>
    <scope>NUCLEOTIDE SEQUENCE [LARGE SCALE GENOMIC DNA]</scope>
    <source>
        <strain evidence="2 3">JC075</strain>
    </source>
</reference>
<evidence type="ECO:0000313" key="2">
    <source>
        <dbReference type="EMBL" id="PXY02088.1"/>
    </source>
</evidence>
<organism evidence="2 3">
    <name type="scientific">Marinifilum breve</name>
    <dbReference type="NCBI Taxonomy" id="2184082"/>
    <lineage>
        <taxon>Bacteria</taxon>
        <taxon>Pseudomonadati</taxon>
        <taxon>Bacteroidota</taxon>
        <taxon>Bacteroidia</taxon>
        <taxon>Marinilabiliales</taxon>
        <taxon>Marinifilaceae</taxon>
    </lineage>
</organism>
<dbReference type="GO" id="GO:0006783">
    <property type="term" value="P:heme biosynthetic process"/>
    <property type="evidence" value="ECO:0007669"/>
    <property type="project" value="TreeGrafter"/>
</dbReference>
<dbReference type="SUPFAM" id="SSF52218">
    <property type="entry name" value="Flavoproteins"/>
    <property type="match status" value="1"/>
</dbReference>
<evidence type="ECO:0000313" key="3">
    <source>
        <dbReference type="Proteomes" id="UP000248079"/>
    </source>
</evidence>
<feature type="domain" description="Flavodoxin" evidence="1">
    <location>
        <begin position="21"/>
        <end position="185"/>
    </location>
</feature>
<dbReference type="Pfam" id="PF12724">
    <property type="entry name" value="Flavodoxin_5"/>
    <property type="match status" value="1"/>
</dbReference>
<comment type="caution">
    <text evidence="2">The sequence shown here is derived from an EMBL/GenBank/DDBJ whole genome shotgun (WGS) entry which is preliminary data.</text>
</comment>